<dbReference type="EMBL" id="JAAZON010000170">
    <property type="protein sequence ID" value="NMC62334.1"/>
    <property type="molecule type" value="Genomic_DNA"/>
</dbReference>
<comment type="caution">
    <text evidence="2">The sequence shown here is derived from an EMBL/GenBank/DDBJ whole genome shotgun (WGS) entry which is preliminary data.</text>
</comment>
<gene>
    <name evidence="2" type="ORF">GYA55_04130</name>
</gene>
<sequence length="414" mass="42871">MNQLDELIMMYAKILMGKFIKRCLCRLPIRVLGVISILLIFIGYAKAAYALIPTPVSTNTPTPTATLAPCDKTCFGLGEPPYILNEEGILVPNYGDDIIMVCCPTVAPTATPGLNTPTATPTTISTYCTGTNFTEACGNPIGCDTGSWEKVEGHCQTDGSHGYGPCCQDIYDNTGAHTGQSLICRCMGGSTRVGVCGESGKDEDGNPIPATCGSFGPSAPMTSCYMGLDCRNFSGLIEQGYRSGKCGGSVITCPPDNTCADGKPTCADLRSCLIPSEAGGGSHSCIFPGPAVCQYGDGTLITDGRILNCPATGSACTTNTGQPGTITCDEKPCWCDACINTLNTACRVTCTAGTPTPSPTPTEKMTETPTTEPQNTATATPTVPTPTPTTGNSTSPSPTSVPLDLPVPKAFLAN</sequence>
<reference evidence="2 3" key="1">
    <citation type="journal article" date="2020" name="Biotechnol. Biofuels">
        <title>New insights from the biogas microbiome by comprehensive genome-resolved metagenomics of nearly 1600 species originating from multiple anaerobic digesters.</title>
        <authorList>
            <person name="Campanaro S."/>
            <person name="Treu L."/>
            <person name="Rodriguez-R L.M."/>
            <person name="Kovalovszki A."/>
            <person name="Ziels R.M."/>
            <person name="Maus I."/>
            <person name="Zhu X."/>
            <person name="Kougias P.G."/>
            <person name="Basile A."/>
            <person name="Luo G."/>
            <person name="Schluter A."/>
            <person name="Konstantinidis K.T."/>
            <person name="Angelidaki I."/>
        </authorList>
    </citation>
    <scope>NUCLEOTIDE SEQUENCE [LARGE SCALE GENOMIC DNA]</scope>
    <source>
        <strain evidence="2">AS27yjCOA_65</strain>
    </source>
</reference>
<organism evidence="2 3">
    <name type="scientific">SAR324 cluster bacterium</name>
    <dbReference type="NCBI Taxonomy" id="2024889"/>
    <lineage>
        <taxon>Bacteria</taxon>
        <taxon>Deltaproteobacteria</taxon>
        <taxon>SAR324 cluster</taxon>
    </lineage>
</organism>
<evidence type="ECO:0000256" key="1">
    <source>
        <dbReference type="SAM" id="MobiDB-lite"/>
    </source>
</evidence>
<evidence type="ECO:0000313" key="3">
    <source>
        <dbReference type="Proteomes" id="UP000524246"/>
    </source>
</evidence>
<evidence type="ECO:0000313" key="2">
    <source>
        <dbReference type="EMBL" id="NMC62334.1"/>
    </source>
</evidence>
<name>A0A7X9FR75_9DELT</name>
<dbReference type="Proteomes" id="UP000524246">
    <property type="component" value="Unassembled WGS sequence"/>
</dbReference>
<accession>A0A7X9FR75</accession>
<feature type="compositionally biased region" description="Low complexity" evidence="1">
    <location>
        <begin position="355"/>
        <end position="402"/>
    </location>
</feature>
<protein>
    <submittedName>
        <fullName evidence="2">Uncharacterized protein</fullName>
    </submittedName>
</protein>
<feature type="region of interest" description="Disordered" evidence="1">
    <location>
        <begin position="355"/>
        <end position="414"/>
    </location>
</feature>
<dbReference type="AlphaFoldDB" id="A0A7X9FR75"/>
<proteinExistence type="predicted"/>